<dbReference type="GO" id="GO:0005840">
    <property type="term" value="C:ribosome"/>
    <property type="evidence" value="ECO:0007669"/>
    <property type="project" value="UniProtKB-KW"/>
</dbReference>
<keyword evidence="2 5" id="KW-0689">Ribosomal protein</keyword>
<gene>
    <name evidence="5" type="primary">rps3</name>
</gene>
<dbReference type="AlphaFoldDB" id="A0A5C1H7L2"/>
<dbReference type="InterPro" id="IPR001351">
    <property type="entry name" value="Ribosomal_uS3_C"/>
</dbReference>
<name>A0A5C1H7L2_9APIC</name>
<dbReference type="InterPro" id="IPR036419">
    <property type="entry name" value="Ribosomal_S3_C_sf"/>
</dbReference>
<evidence type="ECO:0000256" key="1">
    <source>
        <dbReference type="ARBA" id="ARBA00010761"/>
    </source>
</evidence>
<comment type="similarity">
    <text evidence="1">Belongs to the universal ribosomal protein uS3 family.</text>
</comment>
<evidence type="ECO:0000256" key="3">
    <source>
        <dbReference type="ARBA" id="ARBA00023274"/>
    </source>
</evidence>
<feature type="domain" description="Small ribosomal subunit protein uS3 C-terminal" evidence="4">
    <location>
        <begin position="136"/>
        <end position="225"/>
    </location>
</feature>
<dbReference type="SUPFAM" id="SSF54821">
    <property type="entry name" value="Ribosomal protein S3 C-terminal domain"/>
    <property type="match status" value="1"/>
</dbReference>
<dbReference type="EMBL" id="MK573201">
    <property type="protein sequence ID" value="QEM01632.1"/>
    <property type="molecule type" value="Genomic_DNA"/>
</dbReference>
<dbReference type="GO" id="GO:0006412">
    <property type="term" value="P:translation"/>
    <property type="evidence" value="ECO:0007669"/>
    <property type="project" value="InterPro"/>
</dbReference>
<dbReference type="GO" id="GO:1990904">
    <property type="term" value="C:ribonucleoprotein complex"/>
    <property type="evidence" value="ECO:0007669"/>
    <property type="project" value="UniProtKB-KW"/>
</dbReference>
<evidence type="ECO:0000259" key="4">
    <source>
        <dbReference type="Pfam" id="PF00189"/>
    </source>
</evidence>
<keyword evidence="3" id="KW-0687">Ribonucleoprotein</keyword>
<evidence type="ECO:0000256" key="2">
    <source>
        <dbReference type="ARBA" id="ARBA00022980"/>
    </source>
</evidence>
<accession>A0A5C1H7L2</accession>
<dbReference type="GO" id="GO:0003735">
    <property type="term" value="F:structural constituent of ribosome"/>
    <property type="evidence" value="ECO:0007669"/>
    <property type="project" value="InterPro"/>
</dbReference>
<organism evidence="5">
    <name type="scientific">Nephromyces sp. ex Molgula occidentalis</name>
    <dbReference type="NCBI Taxonomy" id="2544991"/>
    <lineage>
        <taxon>Eukaryota</taxon>
        <taxon>Sar</taxon>
        <taxon>Alveolata</taxon>
        <taxon>Apicomplexa</taxon>
        <taxon>Aconoidasida</taxon>
        <taxon>Nephromycida</taxon>
        <taxon>Nephromyces</taxon>
    </lineage>
</organism>
<protein>
    <submittedName>
        <fullName evidence="5">30S ribosomal protein S3</fullName>
    </submittedName>
</protein>
<dbReference type="Gene3D" id="3.30.1140.32">
    <property type="entry name" value="Ribosomal protein S3, C-terminal domain"/>
    <property type="match status" value="1"/>
</dbReference>
<evidence type="ECO:0000313" key="5">
    <source>
        <dbReference type="EMBL" id="QEM01632.1"/>
    </source>
</evidence>
<dbReference type="Pfam" id="PF00189">
    <property type="entry name" value="Ribosomal_S3_C"/>
    <property type="match status" value="1"/>
</dbReference>
<reference evidence="5" key="1">
    <citation type="journal article" date="2019" name="Genome Biol. Evol.">
        <title>Nephromyces represents a diverse and novel lineage of the Apicomplexa that has retained apicoplasts.</title>
        <authorList>
            <person name="Munoz-Gomez S.A."/>
            <person name="Durnin K."/>
            <person name="Eme L."/>
            <person name="Paight C."/>
            <person name="Lane C.E."/>
            <person name="Saffo M.B."/>
            <person name="Slamovits C.H."/>
        </authorList>
    </citation>
    <scope>NUCLEOTIDE SEQUENCE</scope>
    <source>
        <strain evidence="5">448</strain>
    </source>
</reference>
<proteinExistence type="inferred from homology"/>
<sequence length="228" mass="27798">MGKKVHPFLLRTEYYPSYKLFYKTPFNFKYNSFYNSQLYLDIILYLKKIEKNIFLILDIKLNIINYNKLIIYIYIPFKNKFLNIQTSKQDITLLNDKINILKNLIKSKYNKIYFLYFDIIYSYKDFNYINYIILYIKKILNKYISFKIFIIKFLNEIKNLFYINNYKILYGIKLKITGRINGSNLSKQEEFKFGIIPLHTIFNNIKYKNSYKITKFGSLGFKSWIFLS</sequence>